<protein>
    <submittedName>
        <fullName evidence="2">Uncharacterized protein</fullName>
    </submittedName>
</protein>
<evidence type="ECO:0000256" key="1">
    <source>
        <dbReference type="SAM" id="MobiDB-lite"/>
    </source>
</evidence>
<dbReference type="EMBL" id="AVOT02001117">
    <property type="protein sequence ID" value="MBW0465744.1"/>
    <property type="molecule type" value="Genomic_DNA"/>
</dbReference>
<proteinExistence type="predicted"/>
<reference evidence="2" key="1">
    <citation type="submission" date="2021-03" db="EMBL/GenBank/DDBJ databases">
        <title>Draft genome sequence of rust myrtle Austropuccinia psidii MF-1, a brazilian biotype.</title>
        <authorList>
            <person name="Quecine M.C."/>
            <person name="Pachon D.M.R."/>
            <person name="Bonatelli M.L."/>
            <person name="Correr F.H."/>
            <person name="Franceschini L.M."/>
            <person name="Leite T.F."/>
            <person name="Margarido G.R.A."/>
            <person name="Almeida C.A."/>
            <person name="Ferrarezi J.A."/>
            <person name="Labate C.A."/>
        </authorList>
    </citation>
    <scope>NUCLEOTIDE SEQUENCE</scope>
    <source>
        <strain evidence="2">MF-1</strain>
    </source>
</reference>
<dbReference type="AlphaFoldDB" id="A0A9Q3GFW7"/>
<accession>A0A9Q3GFW7</accession>
<name>A0A9Q3GFW7_9BASI</name>
<feature type="region of interest" description="Disordered" evidence="1">
    <location>
        <begin position="163"/>
        <end position="183"/>
    </location>
</feature>
<comment type="caution">
    <text evidence="2">The sequence shown here is derived from an EMBL/GenBank/DDBJ whole genome shotgun (WGS) entry which is preliminary data.</text>
</comment>
<evidence type="ECO:0000313" key="2">
    <source>
        <dbReference type="EMBL" id="MBW0465744.1"/>
    </source>
</evidence>
<keyword evidence="3" id="KW-1185">Reference proteome</keyword>
<sequence>MNSKAFPFPLKLELTGPPASGRNRALSKTNISALRQAFLNVKLRQVYQMLGYLCPSGHSLVRSVCVTAFLVLFLKNSVMTMKRKAIQTIASQPLQLQSPVSHQPGEPSLTVPVWALGQTETRSARTGGLIDLNHVPLDGEILDDEAVANSDIHSNALPSASEAFDAPSLATRKKKQKENSNTAAEWEVPKVSMKQLIEEAKRFKLIVLPDSSITSFQSATLKRDWIDYGELRKTYQVCSQENKDGLTPEDPSHWIDDFDMKPATTSKSRRNLIYRAECIVGDLIFEKLGLQEEQNKLLKDIYMKWKAEKLEDFVSKSSPKVIFQGIDFGNKSLLVKISRINHFFSTPFFSTPESLAEAQKSAFDLLSKLWRNSSILQISHMLKNPSERRQGVFDQALTYFFLSPRRADNLVAFSWLVFATWLEKQSLTLKKQLVPYTHLTTRVKEDFNDMSIKEALSNLDSNLAERIFRRKKLANPA</sequence>
<organism evidence="2 3">
    <name type="scientific">Austropuccinia psidii MF-1</name>
    <dbReference type="NCBI Taxonomy" id="1389203"/>
    <lineage>
        <taxon>Eukaryota</taxon>
        <taxon>Fungi</taxon>
        <taxon>Dikarya</taxon>
        <taxon>Basidiomycota</taxon>
        <taxon>Pucciniomycotina</taxon>
        <taxon>Pucciniomycetes</taxon>
        <taxon>Pucciniales</taxon>
        <taxon>Sphaerophragmiaceae</taxon>
        <taxon>Austropuccinia</taxon>
    </lineage>
</organism>
<dbReference type="Proteomes" id="UP000765509">
    <property type="component" value="Unassembled WGS sequence"/>
</dbReference>
<gene>
    <name evidence="2" type="ORF">O181_005459</name>
</gene>
<evidence type="ECO:0000313" key="3">
    <source>
        <dbReference type="Proteomes" id="UP000765509"/>
    </source>
</evidence>